<gene>
    <name evidence="9" type="ORF">XAT740_LOCUS16178</name>
</gene>
<dbReference type="GO" id="GO:0034457">
    <property type="term" value="C:Mpp10 complex"/>
    <property type="evidence" value="ECO:0007669"/>
    <property type="project" value="InterPro"/>
</dbReference>
<comment type="caution">
    <text evidence="9">The sequence shown here is derived from an EMBL/GenBank/DDBJ whole genome shotgun (WGS) entry which is preliminary data.</text>
</comment>
<keyword evidence="4" id="KW-0539">Nucleus</keyword>
<dbReference type="PANTHER" id="PTHR17039">
    <property type="entry name" value="U3 SMALL NUCLEOLAR RIBONUCLEOPROTEIN PROTEIN MPP10"/>
    <property type="match status" value="1"/>
</dbReference>
<dbReference type="Pfam" id="PF08626">
    <property type="entry name" value="TRAPPC9-Trs120"/>
    <property type="match status" value="1"/>
</dbReference>
<dbReference type="InterPro" id="IPR012173">
    <property type="entry name" value="Mpp10"/>
</dbReference>
<evidence type="ECO:0000256" key="5">
    <source>
        <dbReference type="ARBA" id="ARBA00023274"/>
    </source>
</evidence>
<proteinExistence type="inferred from homology"/>
<keyword evidence="2" id="KW-0690">Ribosome biogenesis</keyword>
<evidence type="ECO:0000313" key="9">
    <source>
        <dbReference type="EMBL" id="CAF1058941.1"/>
    </source>
</evidence>
<dbReference type="Pfam" id="PF04006">
    <property type="entry name" value="Mpp10"/>
    <property type="match status" value="1"/>
</dbReference>
<feature type="region of interest" description="Disordered" evidence="7">
    <location>
        <begin position="103"/>
        <end position="260"/>
    </location>
</feature>
<dbReference type="Proteomes" id="UP000663828">
    <property type="component" value="Unassembled WGS sequence"/>
</dbReference>
<evidence type="ECO:0000259" key="8">
    <source>
        <dbReference type="Pfam" id="PF08626"/>
    </source>
</evidence>
<evidence type="ECO:0000256" key="7">
    <source>
        <dbReference type="SAM" id="MobiDB-lite"/>
    </source>
</evidence>
<feature type="compositionally biased region" description="Acidic residues" evidence="7">
    <location>
        <begin position="121"/>
        <end position="135"/>
    </location>
</feature>
<protein>
    <recommendedName>
        <fullName evidence="8">Trs120/TRAPPC9 N-terminal domain-containing protein</fullName>
    </recommendedName>
</protein>
<feature type="compositionally biased region" description="Basic residues" evidence="7">
    <location>
        <begin position="478"/>
        <end position="490"/>
    </location>
</feature>
<feature type="compositionally biased region" description="Basic and acidic residues" evidence="7">
    <location>
        <begin position="460"/>
        <end position="477"/>
    </location>
</feature>
<feature type="compositionally biased region" description="Acidic residues" evidence="7">
    <location>
        <begin position="179"/>
        <end position="202"/>
    </location>
</feature>
<comment type="similarity">
    <text evidence="6">Belongs to the MPP10 family.</text>
</comment>
<accession>A0A814L279</accession>
<feature type="compositionally biased region" description="Basic residues" evidence="7">
    <location>
        <begin position="512"/>
        <end position="521"/>
    </location>
</feature>
<dbReference type="EMBL" id="CAJNOR010001024">
    <property type="protein sequence ID" value="CAF1058941.1"/>
    <property type="molecule type" value="Genomic_DNA"/>
</dbReference>
<evidence type="ECO:0000256" key="4">
    <source>
        <dbReference type="ARBA" id="ARBA00023242"/>
    </source>
</evidence>
<organism evidence="9 10">
    <name type="scientific">Adineta ricciae</name>
    <name type="common">Rotifer</name>
    <dbReference type="NCBI Taxonomy" id="249248"/>
    <lineage>
        <taxon>Eukaryota</taxon>
        <taxon>Metazoa</taxon>
        <taxon>Spiralia</taxon>
        <taxon>Gnathifera</taxon>
        <taxon>Rotifera</taxon>
        <taxon>Eurotatoria</taxon>
        <taxon>Bdelloidea</taxon>
        <taxon>Adinetida</taxon>
        <taxon>Adinetidae</taxon>
        <taxon>Adineta</taxon>
    </lineage>
</organism>
<evidence type="ECO:0000256" key="2">
    <source>
        <dbReference type="ARBA" id="ARBA00022517"/>
    </source>
</evidence>
<dbReference type="GO" id="GO:0005732">
    <property type="term" value="C:sno(s)RNA-containing ribonucleoprotein complex"/>
    <property type="evidence" value="ECO:0007669"/>
    <property type="project" value="InterPro"/>
</dbReference>
<evidence type="ECO:0000256" key="3">
    <source>
        <dbReference type="ARBA" id="ARBA00022552"/>
    </source>
</evidence>
<feature type="compositionally biased region" description="Polar residues" evidence="7">
    <location>
        <begin position="538"/>
        <end position="556"/>
    </location>
</feature>
<feature type="region of interest" description="Disordered" evidence="7">
    <location>
        <begin position="460"/>
        <end position="570"/>
    </location>
</feature>
<evidence type="ECO:0000256" key="1">
    <source>
        <dbReference type="ARBA" id="ARBA00004604"/>
    </source>
</evidence>
<feature type="domain" description="Trs120/TRAPPC9 N-terminal" evidence="8">
    <location>
        <begin position="629"/>
        <end position="976"/>
    </location>
</feature>
<feature type="compositionally biased region" description="Basic and acidic residues" evidence="7">
    <location>
        <begin position="491"/>
        <end position="511"/>
    </location>
</feature>
<feature type="compositionally biased region" description="Basic and acidic residues" evidence="7">
    <location>
        <begin position="225"/>
        <end position="239"/>
    </location>
</feature>
<sequence>MVNQPASTVSEQRNDDLIFSHLSKVEDFIIADKQRTETLSNYVKHFSDLKCSLLPSSFATVAPLSVHVRGFDSEQIYQQLKSINEPRLKPFIATLVKSKTKQKTFGNLLRPPSPEEPLVEKDEDDNDDEEEEEETPPPPKKAQKKKKSVTFFDSHALNKFLDEQDRQEMSNMNGKGTNDDEDFDDLEDDDDGDDLLLDEDDEGAHYDSFFDPPTETKQKKKKMKGKQEEIEIDDNHADMNGEAQDEDDEEEEDLNLDDKSDFEKQQILLKRQIKSIEKDMLSAKPWQLTGEIEGQKRPESSLLEEYLQYERTTRLPPTITTETTDSLEELIKQRIRDRAFDDVERKKKTPLGDEAQAYKKEILLEHEKSKMSLAEVYEQEYLKKQTNDKTEKKDERHESIRQMMQDLFVDLDALSNFRFTPRPPVPEVTVVNNLPAILVEEVVPTTVNDSTLLAPEEVHVRSKGDVKASSERTDTDKKHARRLLKHKLKLKGKEKPKKTNPEEETKEEKRNLLKKLGKMKNVRIEKTDKKHSKEKPTRSSTKFFEQLQQSTLTAPTKKQRRNDNPAATDSKRLKLQFFDTSFNDYRQVRVVVQRLPRDSPTGSSLDFQRFCTSLFNHKSYTQEQFKLEYCYVKEKLAVDELPLNEIQLYRRPFGFICFATVQTSEELHSVLGQFREMKEKYKDAHVHLFVRCKSTDIKEDDGEISTDDKLDESDYTPVYRQSVSSMMSTDSYNSLPQAVTSLKLQESISIDESGSTASDPGSLTSSLDNSMVFQGAEADTLDDDDERGASIEITTMKTTKKPRKPLLKSLTLSTTTIRDQFDNDVTRVSHVLLTNLTKLAAESSSTNGLIYSLDSQLADIRLIVKSEANCTLLDSKEISRHGYSQDRTYKAALNEFDMRMMLALFNQYTKANTILGAEVAKDKLSRKTIEARILKRKGDCYLLLGAIERSLHTYRRATEALKTQNDSIWHAAALEGRVAATCSSVQKPKTRFPKTMSYISQRSFTRMMSFKKILKLSSDALLNSQPDIESSIRTYHAASSSLYNSQVFRLELDACLRWCTLLLEQNDIRKYRSDVDEYVKRINVCGHDLQEHIDSIYLNAYLAETYATIGLKRKSALYYRSAAYSGLELLNERKDHEDDIGFFDELIRRARTGYGIDDNQLIFPLIQKTIISESIQISLKNNDFTTIIENVHFAIETLIDYMTDEELKQLLTFLNASDQSITCSYCSIPRLKSLDLLPPSDRLKAWKTEADGALFIYRPKVIVSSQHQPLHRKVDFFWVKNEQAQIALVVENYLPSTMYITQLEFITDHQLTTKPDGKYRIPSRTTKRLVIACIPKETGSYRIQGLRYRILSTNQEYLFKDVPAIRHCACSVDVVDELPILAIECVHVNEMKIDLVDQTTAYTAQVHREEDLFVTFDLMNSSPTCDIDQLEIQVLASGLNMTEYVKIPQLSLPIYTGTKMKIKLDLSEIYDRYLARQGRLGTTIECLNIEFRLKYFNQSSTTNNYYRQSTIELRLDYFSSIFFEINDIQNDEDDLSYVLCCTIVNHLSEDITLQNNIIKPSETSLTMIKQDKIKLNTFPSDLNELITAIRNQLPTHVHYKTTNSNKRLRLPINWQNFSNDKIQSHFHDLIQSPYTCDWHFKKLANTLHIHLCVSSKYYKICQLEFRFPSLNGVRFLNSNRILFSDIESGKYCTAERVLIFTQGDSSDVLVIDVSVNNIAWKRITLTV</sequence>
<name>A0A814L279_ADIRI</name>
<dbReference type="InterPro" id="IPR058563">
    <property type="entry name" value="Trs120_TRAPPC9_N"/>
</dbReference>
<keyword evidence="10" id="KW-1185">Reference proteome</keyword>
<feature type="compositionally biased region" description="Acidic residues" evidence="7">
    <location>
        <begin position="243"/>
        <end position="255"/>
    </location>
</feature>
<keyword evidence="3" id="KW-0698">rRNA processing</keyword>
<dbReference type="PANTHER" id="PTHR17039:SF0">
    <property type="entry name" value="U3 SMALL NUCLEOLAR RIBONUCLEOPROTEIN PROTEIN MPP10"/>
    <property type="match status" value="1"/>
</dbReference>
<evidence type="ECO:0000313" key="10">
    <source>
        <dbReference type="Proteomes" id="UP000663828"/>
    </source>
</evidence>
<dbReference type="GO" id="GO:0032040">
    <property type="term" value="C:small-subunit processome"/>
    <property type="evidence" value="ECO:0007669"/>
    <property type="project" value="TreeGrafter"/>
</dbReference>
<dbReference type="GO" id="GO:0006364">
    <property type="term" value="P:rRNA processing"/>
    <property type="evidence" value="ECO:0007669"/>
    <property type="project" value="UniProtKB-KW"/>
</dbReference>
<reference evidence="9" key="1">
    <citation type="submission" date="2021-02" db="EMBL/GenBank/DDBJ databases">
        <authorList>
            <person name="Nowell W R."/>
        </authorList>
    </citation>
    <scope>NUCLEOTIDE SEQUENCE</scope>
</reference>
<keyword evidence="5" id="KW-0687">Ribonucleoprotein</keyword>
<evidence type="ECO:0000256" key="6">
    <source>
        <dbReference type="ARBA" id="ARBA00029455"/>
    </source>
</evidence>
<comment type="subcellular location">
    <subcellularLocation>
        <location evidence="1">Nucleus</location>
        <location evidence="1">Nucleolus</location>
    </subcellularLocation>
</comment>